<dbReference type="InterPro" id="IPR045304">
    <property type="entry name" value="LbH_SAT"/>
</dbReference>
<organism evidence="6 7">
    <name type="scientific">Sphingobacterium alkalisoli</name>
    <dbReference type="NCBI Taxonomy" id="1874115"/>
    <lineage>
        <taxon>Bacteria</taxon>
        <taxon>Pseudomonadati</taxon>
        <taxon>Bacteroidota</taxon>
        <taxon>Sphingobacteriia</taxon>
        <taxon>Sphingobacteriales</taxon>
        <taxon>Sphingobacteriaceae</taxon>
        <taxon>Sphingobacterium</taxon>
    </lineage>
</organism>
<dbReference type="Gene3D" id="2.160.10.10">
    <property type="entry name" value="Hexapeptide repeat proteins"/>
    <property type="match status" value="1"/>
</dbReference>
<dbReference type="InterPro" id="IPR011004">
    <property type="entry name" value="Trimer_LpxA-like_sf"/>
</dbReference>
<dbReference type="Proteomes" id="UP000309872">
    <property type="component" value="Unassembled WGS sequence"/>
</dbReference>
<sequence length="183" mass="20647">MIKSKTDYLEYLERDRKALKVIKQNFLKQLVVDFFFPNVIYIFQRKLRKVEYYKNTQTNIFRKMIYLYFYRDYRNYQLKLGFSIPPNTCGPGLSIAHYGTIVINGNAKIGANCRVHIAVNIGATGGTKKAPFIGDNVYIGPGVKIFGDIKIANGTTIGANAVVNRSVLEENTVIVGVPAKKVK</sequence>
<comment type="catalytic activity">
    <reaction evidence="5">
        <text>L-serine + acetyl-CoA = O-acetyl-L-serine + CoA</text>
        <dbReference type="Rhea" id="RHEA:24560"/>
        <dbReference type="ChEBI" id="CHEBI:33384"/>
        <dbReference type="ChEBI" id="CHEBI:57287"/>
        <dbReference type="ChEBI" id="CHEBI:57288"/>
        <dbReference type="ChEBI" id="CHEBI:58340"/>
        <dbReference type="EC" id="2.3.1.30"/>
    </reaction>
</comment>
<dbReference type="GO" id="GO:0005737">
    <property type="term" value="C:cytoplasm"/>
    <property type="evidence" value="ECO:0007669"/>
    <property type="project" value="InterPro"/>
</dbReference>
<dbReference type="AlphaFoldDB" id="A0A4U0GRE9"/>
<dbReference type="PIRSF" id="PIRSF000441">
    <property type="entry name" value="CysE"/>
    <property type="match status" value="1"/>
</dbReference>
<dbReference type="PROSITE" id="PS00101">
    <property type="entry name" value="HEXAPEP_TRANSFERASES"/>
    <property type="match status" value="1"/>
</dbReference>
<keyword evidence="4 5" id="KW-0012">Acyltransferase</keyword>
<evidence type="ECO:0000256" key="4">
    <source>
        <dbReference type="ARBA" id="ARBA00023315"/>
    </source>
</evidence>
<protein>
    <recommendedName>
        <fullName evidence="5">Serine acetyltransferase</fullName>
        <ecNumber evidence="5">2.3.1.30</ecNumber>
    </recommendedName>
</protein>
<dbReference type="GO" id="GO:0009001">
    <property type="term" value="F:serine O-acetyltransferase activity"/>
    <property type="evidence" value="ECO:0007669"/>
    <property type="project" value="UniProtKB-EC"/>
</dbReference>
<dbReference type="InterPro" id="IPR005881">
    <property type="entry name" value="Ser_O-AcTrfase"/>
</dbReference>
<dbReference type="RefSeq" id="WP_136823177.1">
    <property type="nucleotide sequence ID" value="NZ_BMJX01000012.1"/>
</dbReference>
<dbReference type="CDD" id="cd03354">
    <property type="entry name" value="LbH_SAT"/>
    <property type="match status" value="1"/>
</dbReference>
<dbReference type="Pfam" id="PF00132">
    <property type="entry name" value="Hexapep"/>
    <property type="match status" value="1"/>
</dbReference>
<dbReference type="GO" id="GO:0006535">
    <property type="term" value="P:cysteine biosynthetic process from serine"/>
    <property type="evidence" value="ECO:0007669"/>
    <property type="project" value="InterPro"/>
</dbReference>
<dbReference type="EC" id="2.3.1.30" evidence="5"/>
<name>A0A4U0GRE9_9SPHI</name>
<gene>
    <name evidence="6" type="ORF">FAZ19_23255</name>
</gene>
<proteinExistence type="inferred from homology"/>
<dbReference type="InterPro" id="IPR001451">
    <property type="entry name" value="Hexapep"/>
</dbReference>
<dbReference type="PANTHER" id="PTHR42811">
    <property type="entry name" value="SERINE ACETYLTRANSFERASE"/>
    <property type="match status" value="1"/>
</dbReference>
<comment type="caution">
    <text evidence="6">The sequence shown here is derived from an EMBL/GenBank/DDBJ whole genome shotgun (WGS) entry which is preliminary data.</text>
</comment>
<keyword evidence="7" id="KW-1185">Reference proteome</keyword>
<comment type="similarity">
    <text evidence="1 5">Belongs to the transferase hexapeptide repeat family.</text>
</comment>
<accession>A0A4U0GRE9</accession>
<evidence type="ECO:0000313" key="7">
    <source>
        <dbReference type="Proteomes" id="UP000309872"/>
    </source>
</evidence>
<dbReference type="InterPro" id="IPR018357">
    <property type="entry name" value="Hexapep_transf_CS"/>
</dbReference>
<evidence type="ECO:0000256" key="1">
    <source>
        <dbReference type="ARBA" id="ARBA00007274"/>
    </source>
</evidence>
<evidence type="ECO:0000256" key="2">
    <source>
        <dbReference type="ARBA" id="ARBA00022679"/>
    </source>
</evidence>
<reference evidence="6 7" key="1">
    <citation type="submission" date="2019-04" db="EMBL/GenBank/DDBJ databases">
        <title>Sphingobacterium olei sp. nov., isolated from oil-contaminated soil.</title>
        <authorList>
            <person name="Liu B."/>
        </authorList>
    </citation>
    <scope>NUCLEOTIDE SEQUENCE [LARGE SCALE GENOMIC DNA]</scope>
    <source>
        <strain evidence="6 7">Y3L14</strain>
    </source>
</reference>
<evidence type="ECO:0000256" key="5">
    <source>
        <dbReference type="PIRNR" id="PIRNR000441"/>
    </source>
</evidence>
<evidence type="ECO:0000313" key="6">
    <source>
        <dbReference type="EMBL" id="TJY60172.1"/>
    </source>
</evidence>
<dbReference type="SUPFAM" id="SSF51161">
    <property type="entry name" value="Trimeric LpxA-like enzymes"/>
    <property type="match status" value="1"/>
</dbReference>
<keyword evidence="3" id="KW-0677">Repeat</keyword>
<dbReference type="EMBL" id="SUKA01000012">
    <property type="protein sequence ID" value="TJY60172.1"/>
    <property type="molecule type" value="Genomic_DNA"/>
</dbReference>
<dbReference type="OrthoDB" id="9814490at2"/>
<evidence type="ECO:0000256" key="3">
    <source>
        <dbReference type="ARBA" id="ARBA00022737"/>
    </source>
</evidence>
<keyword evidence="2 5" id="KW-0808">Transferase</keyword>